<keyword evidence="2" id="KW-1185">Reference proteome</keyword>
<sequence>MRSRTSPCQEEVCCLIISRVVSVVQHFVWNLRHAVTLVLHQKFKAVQISRGKTETAPIILVFSYKRVCCTTPSPCSEAAMMRGMWLIHGTTAGNMSLNDCFGTQRVDGGFIPLSVKRIKGVQMQLLAALQSIYTNCLLLAFGKPGKTLGTKGVVSSLNHQKVLKEKSLNIFTD</sequence>
<protein>
    <submittedName>
        <fullName evidence="1">Uncharacterized protein</fullName>
    </submittedName>
</protein>
<comment type="caution">
    <text evidence="1">The sequence shown here is derived from an EMBL/GenBank/DDBJ whole genome shotgun (WGS) entry which is preliminary data.</text>
</comment>
<gene>
    <name evidence="1" type="ORF">XENORESO_020134</name>
</gene>
<evidence type="ECO:0000313" key="2">
    <source>
        <dbReference type="Proteomes" id="UP001444071"/>
    </source>
</evidence>
<reference evidence="1 2" key="1">
    <citation type="submission" date="2021-06" db="EMBL/GenBank/DDBJ databases">
        <authorList>
            <person name="Palmer J.M."/>
        </authorList>
    </citation>
    <scope>NUCLEOTIDE SEQUENCE [LARGE SCALE GENOMIC DNA]</scope>
    <source>
        <strain evidence="1 2">XR_2019</strain>
        <tissue evidence="1">Muscle</tissue>
    </source>
</reference>
<accession>A0ABV0X743</accession>
<name>A0ABV0X743_9TELE</name>
<dbReference type="Proteomes" id="UP001444071">
    <property type="component" value="Unassembled WGS sequence"/>
</dbReference>
<proteinExistence type="predicted"/>
<organism evidence="1 2">
    <name type="scientific">Xenotaenia resolanae</name>
    <dbReference type="NCBI Taxonomy" id="208358"/>
    <lineage>
        <taxon>Eukaryota</taxon>
        <taxon>Metazoa</taxon>
        <taxon>Chordata</taxon>
        <taxon>Craniata</taxon>
        <taxon>Vertebrata</taxon>
        <taxon>Euteleostomi</taxon>
        <taxon>Actinopterygii</taxon>
        <taxon>Neopterygii</taxon>
        <taxon>Teleostei</taxon>
        <taxon>Neoteleostei</taxon>
        <taxon>Acanthomorphata</taxon>
        <taxon>Ovalentaria</taxon>
        <taxon>Atherinomorphae</taxon>
        <taxon>Cyprinodontiformes</taxon>
        <taxon>Goodeidae</taxon>
        <taxon>Xenotaenia</taxon>
    </lineage>
</organism>
<evidence type="ECO:0000313" key="1">
    <source>
        <dbReference type="EMBL" id="MEQ2277119.1"/>
    </source>
</evidence>
<dbReference type="EMBL" id="JAHRIM010090854">
    <property type="protein sequence ID" value="MEQ2277119.1"/>
    <property type="molecule type" value="Genomic_DNA"/>
</dbReference>